<organism evidence="2 3">
    <name type="scientific">Candidatus Coprenecus stercoravium</name>
    <dbReference type="NCBI Taxonomy" id="2840735"/>
    <lineage>
        <taxon>Bacteria</taxon>
        <taxon>Pseudomonadati</taxon>
        <taxon>Bacteroidota</taxon>
        <taxon>Bacteroidia</taxon>
        <taxon>Bacteroidales</taxon>
        <taxon>Rikenellaceae</taxon>
        <taxon>Rikenellaceae incertae sedis</taxon>
        <taxon>Candidatus Coprenecus</taxon>
    </lineage>
</organism>
<name>A0A9D2GQY9_9BACT</name>
<dbReference type="AlphaFoldDB" id="A0A9D2GQY9"/>
<proteinExistence type="predicted"/>
<dbReference type="EMBL" id="DXAW01000096">
    <property type="protein sequence ID" value="HIZ85948.1"/>
    <property type="molecule type" value="Genomic_DNA"/>
</dbReference>
<reference evidence="2" key="1">
    <citation type="journal article" date="2021" name="PeerJ">
        <title>Extensive microbial diversity within the chicken gut microbiome revealed by metagenomics and culture.</title>
        <authorList>
            <person name="Gilroy R."/>
            <person name="Ravi A."/>
            <person name="Getino M."/>
            <person name="Pursley I."/>
            <person name="Horton D.L."/>
            <person name="Alikhan N.F."/>
            <person name="Baker D."/>
            <person name="Gharbi K."/>
            <person name="Hall N."/>
            <person name="Watson M."/>
            <person name="Adriaenssens E.M."/>
            <person name="Foster-Nyarko E."/>
            <person name="Jarju S."/>
            <person name="Secka A."/>
            <person name="Antonio M."/>
            <person name="Oren A."/>
            <person name="Chaudhuri R.R."/>
            <person name="La Ragione R."/>
            <person name="Hildebrand F."/>
            <person name="Pallen M.J."/>
        </authorList>
    </citation>
    <scope>NUCLEOTIDE SEQUENCE</scope>
    <source>
        <strain evidence="2">Gambia16-554</strain>
    </source>
</reference>
<reference evidence="2" key="2">
    <citation type="submission" date="2021-04" db="EMBL/GenBank/DDBJ databases">
        <authorList>
            <person name="Gilroy R."/>
        </authorList>
    </citation>
    <scope>NUCLEOTIDE SEQUENCE</scope>
    <source>
        <strain evidence="2">Gambia16-554</strain>
    </source>
</reference>
<protein>
    <submittedName>
        <fullName evidence="2">Uncharacterized protein</fullName>
    </submittedName>
</protein>
<comment type="caution">
    <text evidence="2">The sequence shown here is derived from an EMBL/GenBank/DDBJ whole genome shotgun (WGS) entry which is preliminary data.</text>
</comment>
<dbReference type="Proteomes" id="UP000824115">
    <property type="component" value="Unassembled WGS sequence"/>
</dbReference>
<accession>A0A9D2GQY9</accession>
<gene>
    <name evidence="2" type="ORF">IAC04_05620</name>
</gene>
<evidence type="ECO:0000313" key="2">
    <source>
        <dbReference type="EMBL" id="HIZ85948.1"/>
    </source>
</evidence>
<evidence type="ECO:0000256" key="1">
    <source>
        <dbReference type="SAM" id="MobiDB-lite"/>
    </source>
</evidence>
<evidence type="ECO:0000313" key="3">
    <source>
        <dbReference type="Proteomes" id="UP000824115"/>
    </source>
</evidence>
<feature type="region of interest" description="Disordered" evidence="1">
    <location>
        <begin position="1"/>
        <end position="26"/>
    </location>
</feature>
<sequence>MAEESNNWGGRREGAGRKKTGHGKYYGFNSTPEVERILESVGRGKTAFINEAVEFYARHKGLL</sequence>